<evidence type="ECO:0000256" key="4">
    <source>
        <dbReference type="ARBA" id="ARBA00022475"/>
    </source>
</evidence>
<keyword evidence="7 8" id="KW-0472">Membrane</keyword>
<dbReference type="PANTHER" id="PTHR42929:SF1">
    <property type="entry name" value="INNER MEMBRANE ABC TRANSPORTER PERMEASE PROTEIN YDCU-RELATED"/>
    <property type="match status" value="1"/>
</dbReference>
<evidence type="ECO:0000256" key="5">
    <source>
        <dbReference type="ARBA" id="ARBA00022692"/>
    </source>
</evidence>
<keyword evidence="6 8" id="KW-1133">Transmembrane helix</keyword>
<feature type="transmembrane region" description="Helical" evidence="8">
    <location>
        <begin position="85"/>
        <end position="108"/>
    </location>
</feature>
<feature type="transmembrane region" description="Helical" evidence="8">
    <location>
        <begin position="209"/>
        <end position="234"/>
    </location>
</feature>
<comment type="subcellular location">
    <subcellularLocation>
        <location evidence="1 8">Cell membrane</location>
        <topology evidence="1 8">Multi-pass membrane protein</topology>
    </subcellularLocation>
</comment>
<keyword evidence="4" id="KW-1003">Cell membrane</keyword>
<comment type="similarity">
    <text evidence="2">Belongs to the binding-protein-dependent transport system permease family. CysTW subfamily.</text>
</comment>
<protein>
    <submittedName>
        <fullName evidence="9">ABC transporter permease</fullName>
    </submittedName>
</protein>
<dbReference type="InterPro" id="IPR000515">
    <property type="entry name" value="MetI-like"/>
</dbReference>
<keyword evidence="5 8" id="KW-0812">Transmembrane</keyword>
<evidence type="ECO:0000256" key="6">
    <source>
        <dbReference type="ARBA" id="ARBA00022989"/>
    </source>
</evidence>
<name>A0A7C1JWY0_THERO</name>
<dbReference type="Gene3D" id="1.10.3720.10">
    <property type="entry name" value="MetI-like"/>
    <property type="match status" value="1"/>
</dbReference>
<evidence type="ECO:0000313" key="9">
    <source>
        <dbReference type="EMBL" id="HEF64970.1"/>
    </source>
</evidence>
<evidence type="ECO:0000256" key="3">
    <source>
        <dbReference type="ARBA" id="ARBA00022448"/>
    </source>
</evidence>
<reference evidence="9" key="1">
    <citation type="journal article" date="2020" name="mSystems">
        <title>Genome- and Community-Level Interaction Insights into Carbon Utilization and Element Cycling Functions of Hydrothermarchaeota in Hydrothermal Sediment.</title>
        <authorList>
            <person name="Zhou Z."/>
            <person name="Liu Y."/>
            <person name="Xu W."/>
            <person name="Pan J."/>
            <person name="Luo Z.H."/>
            <person name="Li M."/>
        </authorList>
    </citation>
    <scope>NUCLEOTIDE SEQUENCE [LARGE SCALE GENOMIC DNA]</scope>
    <source>
        <strain evidence="9">SpSt-222</strain>
    </source>
</reference>
<dbReference type="EMBL" id="DSJL01000010">
    <property type="protein sequence ID" value="HEF64970.1"/>
    <property type="molecule type" value="Genomic_DNA"/>
</dbReference>
<feature type="transmembrane region" description="Helical" evidence="8">
    <location>
        <begin position="115"/>
        <end position="136"/>
    </location>
</feature>
<evidence type="ECO:0000256" key="7">
    <source>
        <dbReference type="ARBA" id="ARBA00023136"/>
    </source>
</evidence>
<feature type="transmembrane region" description="Helical" evidence="8">
    <location>
        <begin position="21"/>
        <end position="48"/>
    </location>
</feature>
<dbReference type="CDD" id="cd06261">
    <property type="entry name" value="TM_PBP2"/>
    <property type="match status" value="1"/>
</dbReference>
<evidence type="ECO:0000256" key="2">
    <source>
        <dbReference type="ARBA" id="ARBA00007069"/>
    </source>
</evidence>
<dbReference type="InterPro" id="IPR035906">
    <property type="entry name" value="MetI-like_sf"/>
</dbReference>
<sequence length="297" mass="32805">MSIWQVRHLRHVQHSGLLTGLVFVTPALLLLLLFLVLPVFLVAGYSVYSTDPVTGLIRPDLTLANYTRIVSSPVYRRVFLRSLEIASVSTLAALLIAYPIGYTLGTLVPRRRQPLFLLFVLVPFWTSYIVRTYGWIGFLQKGGFLDSLVSLLVPGQVELGLLYTRAAVIVGFVHVYLPLIILPIYAACRSLDRRLLEASSDLGARPWRTFWRVTLPLTLPGLVAGAALFFVAVFGSFVTPQLLGGTGDLMIGNLIADQFGEAFNWPFGAALAIVITAVVLLALVLLFRLIDVERFYG</sequence>
<dbReference type="GO" id="GO:0005886">
    <property type="term" value="C:plasma membrane"/>
    <property type="evidence" value="ECO:0007669"/>
    <property type="project" value="UniProtKB-SubCell"/>
</dbReference>
<dbReference type="GO" id="GO:0055085">
    <property type="term" value="P:transmembrane transport"/>
    <property type="evidence" value="ECO:0007669"/>
    <property type="project" value="InterPro"/>
</dbReference>
<keyword evidence="3 8" id="KW-0813">Transport</keyword>
<evidence type="ECO:0000256" key="8">
    <source>
        <dbReference type="RuleBase" id="RU363032"/>
    </source>
</evidence>
<dbReference type="AlphaFoldDB" id="A0A7C1JWY0"/>
<dbReference type="Pfam" id="PF00528">
    <property type="entry name" value="BPD_transp_1"/>
    <property type="match status" value="1"/>
</dbReference>
<dbReference type="PANTHER" id="PTHR42929">
    <property type="entry name" value="INNER MEMBRANE ABC TRANSPORTER PERMEASE PROTEIN YDCU-RELATED-RELATED"/>
    <property type="match status" value="1"/>
</dbReference>
<proteinExistence type="inferred from homology"/>
<gene>
    <name evidence="9" type="ORF">ENP47_05165</name>
</gene>
<feature type="transmembrane region" description="Helical" evidence="8">
    <location>
        <begin position="166"/>
        <end position="188"/>
    </location>
</feature>
<dbReference type="PROSITE" id="PS50928">
    <property type="entry name" value="ABC_TM1"/>
    <property type="match status" value="1"/>
</dbReference>
<comment type="caution">
    <text evidence="9">The sequence shown here is derived from an EMBL/GenBank/DDBJ whole genome shotgun (WGS) entry which is preliminary data.</text>
</comment>
<organism evidence="9">
    <name type="scientific">Thermomicrobium roseum</name>
    <dbReference type="NCBI Taxonomy" id="500"/>
    <lineage>
        <taxon>Bacteria</taxon>
        <taxon>Pseudomonadati</taxon>
        <taxon>Thermomicrobiota</taxon>
        <taxon>Thermomicrobia</taxon>
        <taxon>Thermomicrobiales</taxon>
        <taxon>Thermomicrobiaceae</taxon>
        <taxon>Thermomicrobium</taxon>
    </lineage>
</organism>
<evidence type="ECO:0000256" key="1">
    <source>
        <dbReference type="ARBA" id="ARBA00004651"/>
    </source>
</evidence>
<dbReference type="SUPFAM" id="SSF161098">
    <property type="entry name" value="MetI-like"/>
    <property type="match status" value="1"/>
</dbReference>
<accession>A0A7C1JWY0</accession>
<feature type="transmembrane region" description="Helical" evidence="8">
    <location>
        <begin position="267"/>
        <end position="290"/>
    </location>
</feature>